<accession>A0A2G9UWY8</accession>
<dbReference type="EMBL" id="KZ345230">
    <property type="protein sequence ID" value="PIO74734.1"/>
    <property type="molecule type" value="Genomic_DNA"/>
</dbReference>
<sequence>MVITVVRGAAPTKGVINDAKLTVTGFDRIAIISDKKRQTIDAKTEMKGEKAGGDKACGDGCSGCSQYQMLYIEAIMMARSIRWKWNEAGGTTSQKGGLGFKPQF</sequence>
<reference evidence="1 2" key="1">
    <citation type="submission" date="2015-09" db="EMBL/GenBank/DDBJ databases">
        <title>Draft genome of the parasitic nematode Teladorsagia circumcincta isolate WARC Sus (inbred).</title>
        <authorList>
            <person name="Mitreva M."/>
        </authorList>
    </citation>
    <scope>NUCLEOTIDE SEQUENCE [LARGE SCALE GENOMIC DNA]</scope>
    <source>
        <strain evidence="1 2">S</strain>
    </source>
</reference>
<evidence type="ECO:0000313" key="2">
    <source>
        <dbReference type="Proteomes" id="UP000230423"/>
    </source>
</evidence>
<name>A0A2G9UWY8_TELCI</name>
<keyword evidence="2" id="KW-1185">Reference proteome</keyword>
<evidence type="ECO:0000313" key="1">
    <source>
        <dbReference type="EMBL" id="PIO74734.1"/>
    </source>
</evidence>
<dbReference type="AlphaFoldDB" id="A0A2G9UWY8"/>
<protein>
    <submittedName>
        <fullName evidence="1">Uncharacterized protein</fullName>
    </submittedName>
</protein>
<organism evidence="1 2">
    <name type="scientific">Teladorsagia circumcincta</name>
    <name type="common">Brown stomach worm</name>
    <name type="synonym">Ostertagia circumcincta</name>
    <dbReference type="NCBI Taxonomy" id="45464"/>
    <lineage>
        <taxon>Eukaryota</taxon>
        <taxon>Metazoa</taxon>
        <taxon>Ecdysozoa</taxon>
        <taxon>Nematoda</taxon>
        <taxon>Chromadorea</taxon>
        <taxon>Rhabditida</taxon>
        <taxon>Rhabditina</taxon>
        <taxon>Rhabditomorpha</taxon>
        <taxon>Strongyloidea</taxon>
        <taxon>Trichostrongylidae</taxon>
        <taxon>Teladorsagia</taxon>
    </lineage>
</organism>
<dbReference type="Proteomes" id="UP000230423">
    <property type="component" value="Unassembled WGS sequence"/>
</dbReference>
<proteinExistence type="predicted"/>
<gene>
    <name evidence="1" type="ORF">TELCIR_03256</name>
</gene>